<comment type="caution">
    <text evidence="1">The sequence shown here is derived from an EMBL/GenBank/DDBJ whole genome shotgun (WGS) entry which is preliminary data.</text>
</comment>
<gene>
    <name evidence="1" type="ORF">CSC94_18990</name>
</gene>
<dbReference type="InterPro" id="IPR052931">
    <property type="entry name" value="Prophage_regulatory_activator"/>
</dbReference>
<dbReference type="Proteomes" id="UP000221168">
    <property type="component" value="Unassembled WGS sequence"/>
</dbReference>
<dbReference type="OrthoDB" id="1525365at2"/>
<proteinExistence type="predicted"/>
<organism evidence="1 2">
    <name type="scientific">Zhengella mangrovi</name>
    <dbReference type="NCBI Taxonomy" id="1982044"/>
    <lineage>
        <taxon>Bacteria</taxon>
        <taxon>Pseudomonadati</taxon>
        <taxon>Pseudomonadota</taxon>
        <taxon>Alphaproteobacteria</taxon>
        <taxon>Hyphomicrobiales</taxon>
        <taxon>Notoacmeibacteraceae</taxon>
        <taxon>Zhengella</taxon>
    </lineage>
</organism>
<protein>
    <submittedName>
        <fullName evidence="1">Transcriptional regulator</fullName>
    </submittedName>
</protein>
<keyword evidence="2" id="KW-1185">Reference proteome</keyword>
<reference evidence="1 2" key="1">
    <citation type="submission" date="2017-10" db="EMBL/GenBank/DDBJ databases">
        <title>Sedimentibacterium mangrovi gen. nov., sp. nov., a novel member of family Phyllobacteriacea isolated from mangrove sediment.</title>
        <authorList>
            <person name="Liao H."/>
            <person name="Tian Y."/>
        </authorList>
    </citation>
    <scope>NUCLEOTIDE SEQUENCE [LARGE SCALE GENOMIC DNA]</scope>
    <source>
        <strain evidence="1 2">X9-2-2</strain>
    </source>
</reference>
<dbReference type="Pfam" id="PF05930">
    <property type="entry name" value="Phage_AlpA"/>
    <property type="match status" value="1"/>
</dbReference>
<dbReference type="AlphaFoldDB" id="A0A2G1QIY2"/>
<sequence>MKRILSKKQLKDLIPYSSQHIARLEKAGKFPQRIKLGPNRVGWLEDEVKAWIQERIDNR</sequence>
<evidence type="ECO:0000313" key="1">
    <source>
        <dbReference type="EMBL" id="PHP65507.1"/>
    </source>
</evidence>
<evidence type="ECO:0000313" key="2">
    <source>
        <dbReference type="Proteomes" id="UP000221168"/>
    </source>
</evidence>
<dbReference type="PANTHER" id="PTHR36154">
    <property type="entry name" value="DNA-BINDING TRANSCRIPTIONAL ACTIVATOR ALPA"/>
    <property type="match status" value="1"/>
</dbReference>
<accession>A0A2G1QIY2</accession>
<dbReference type="Gene3D" id="1.10.238.160">
    <property type="match status" value="1"/>
</dbReference>
<dbReference type="EMBL" id="PDVP01000015">
    <property type="protein sequence ID" value="PHP65507.1"/>
    <property type="molecule type" value="Genomic_DNA"/>
</dbReference>
<name>A0A2G1QIY2_9HYPH</name>
<dbReference type="InterPro" id="IPR010260">
    <property type="entry name" value="AlpA"/>
</dbReference>
<dbReference type="PANTHER" id="PTHR36154:SF1">
    <property type="entry name" value="DNA-BINDING TRANSCRIPTIONAL ACTIVATOR ALPA"/>
    <property type="match status" value="1"/>
</dbReference>